<dbReference type="EMBL" id="PIXR01001396">
    <property type="protein sequence ID" value="TBU01399.1"/>
    <property type="molecule type" value="Genomic_DNA"/>
</dbReference>
<dbReference type="Proteomes" id="UP000293045">
    <property type="component" value="Unassembled WGS sequence"/>
</dbReference>
<feature type="non-terminal residue" evidence="12">
    <location>
        <position position="1012"/>
    </location>
</feature>
<dbReference type="InterPro" id="IPR036961">
    <property type="entry name" value="Kinesin_motor_dom_sf"/>
</dbReference>
<reference evidence="12 13" key="1">
    <citation type="submission" date="2017-12" db="EMBL/GenBank/DDBJ databases">
        <authorList>
            <person name="Pombert J.-F."/>
            <person name="Haag K.L."/>
            <person name="Ebert D."/>
        </authorList>
    </citation>
    <scope>NUCLEOTIDE SEQUENCE [LARGE SCALE GENOMIC DNA]</scope>
    <source>
        <strain evidence="12">IL-BN-2</strain>
    </source>
</reference>
<evidence type="ECO:0000259" key="11">
    <source>
        <dbReference type="PROSITE" id="PS51844"/>
    </source>
</evidence>
<dbReference type="VEuPathDB" id="MicrosporidiaDB:CWI39_1396p0010"/>
<dbReference type="SMART" id="SM00242">
    <property type="entry name" value="MYSc"/>
    <property type="match status" value="1"/>
</dbReference>
<evidence type="ECO:0000256" key="8">
    <source>
        <dbReference type="PROSITE-ProRule" id="PRU00782"/>
    </source>
</evidence>
<dbReference type="GO" id="GO:0000146">
    <property type="term" value="F:microfilament motor activity"/>
    <property type="evidence" value="ECO:0007669"/>
    <property type="project" value="TreeGrafter"/>
</dbReference>
<comment type="similarity">
    <text evidence="1 8">Belongs to the TRAFAC class myosin-kinesin ATPase superfamily. Myosin family.</text>
</comment>
<feature type="region of interest" description="Disordered" evidence="9">
    <location>
        <begin position="629"/>
        <end position="687"/>
    </location>
</feature>
<dbReference type="InterPro" id="IPR001609">
    <property type="entry name" value="Myosin_head_motor_dom-like"/>
</dbReference>
<dbReference type="Gene3D" id="3.40.850.10">
    <property type="entry name" value="Kinesin motor domain"/>
    <property type="match status" value="2"/>
</dbReference>
<keyword evidence="6 8" id="KW-0505">Motor protein</keyword>
<keyword evidence="2 8" id="KW-0547">Nucleotide-binding</keyword>
<dbReference type="Gene3D" id="3.30.70.1590">
    <property type="match status" value="1"/>
</dbReference>
<feature type="compositionally biased region" description="Polar residues" evidence="9">
    <location>
        <begin position="876"/>
        <end position="923"/>
    </location>
</feature>
<evidence type="ECO:0000256" key="7">
    <source>
        <dbReference type="ARBA" id="ARBA00023203"/>
    </source>
</evidence>
<keyword evidence="4" id="KW-0175">Coiled coil</keyword>
<dbReference type="AlphaFoldDB" id="A0A4Q9L1X4"/>
<dbReference type="InterPro" id="IPR027417">
    <property type="entry name" value="P-loop_NTPase"/>
</dbReference>
<feature type="compositionally biased region" description="Basic and acidic residues" evidence="9">
    <location>
        <begin position="635"/>
        <end position="650"/>
    </location>
</feature>
<dbReference type="PROSITE" id="PS51456">
    <property type="entry name" value="MYOSIN_MOTOR"/>
    <property type="match status" value="1"/>
</dbReference>
<dbReference type="GO" id="GO:0051015">
    <property type="term" value="F:actin filament binding"/>
    <property type="evidence" value="ECO:0007669"/>
    <property type="project" value="TreeGrafter"/>
</dbReference>
<evidence type="ECO:0000256" key="3">
    <source>
        <dbReference type="ARBA" id="ARBA00022840"/>
    </source>
</evidence>
<dbReference type="SUPFAM" id="SSF52540">
    <property type="entry name" value="P-loop containing nucleoside triphosphate hydrolases"/>
    <property type="match status" value="1"/>
</dbReference>
<dbReference type="PRINTS" id="PR00193">
    <property type="entry name" value="MYOSINHEAVY"/>
</dbReference>
<dbReference type="GO" id="GO:0007015">
    <property type="term" value="P:actin filament organization"/>
    <property type="evidence" value="ECO:0007669"/>
    <property type="project" value="TreeGrafter"/>
</dbReference>
<dbReference type="PANTHER" id="PTHR13140">
    <property type="entry name" value="MYOSIN"/>
    <property type="match status" value="1"/>
</dbReference>
<dbReference type="Pfam" id="PF00063">
    <property type="entry name" value="Myosin_head"/>
    <property type="match status" value="2"/>
</dbReference>
<accession>A0A4Q9L1X4</accession>
<comment type="caution">
    <text evidence="12">The sequence shown here is derived from an EMBL/GenBank/DDBJ whole genome shotgun (WGS) entry which is preliminary data.</text>
</comment>
<name>A0A4Q9L1X4_9MICR</name>
<feature type="region of interest" description="Actin-binding" evidence="8">
    <location>
        <begin position="784"/>
        <end position="806"/>
    </location>
</feature>
<evidence type="ECO:0000256" key="4">
    <source>
        <dbReference type="ARBA" id="ARBA00023054"/>
    </source>
</evidence>
<proteinExistence type="inferred from homology"/>
<feature type="compositionally biased region" description="Basic and acidic residues" evidence="9">
    <location>
        <begin position="333"/>
        <end position="382"/>
    </location>
</feature>
<feature type="binding site" evidence="8">
    <location>
        <begin position="154"/>
        <end position="161"/>
    </location>
    <ligand>
        <name>ATP</name>
        <dbReference type="ChEBI" id="CHEBI:30616"/>
    </ligand>
</feature>
<feature type="region of interest" description="Disordered" evidence="9">
    <location>
        <begin position="870"/>
        <end position="955"/>
    </location>
</feature>
<dbReference type="GO" id="GO:0005524">
    <property type="term" value="F:ATP binding"/>
    <property type="evidence" value="ECO:0007669"/>
    <property type="project" value="UniProtKB-UniRule"/>
</dbReference>
<keyword evidence="7 8" id="KW-0009">Actin-binding</keyword>
<dbReference type="GO" id="GO:0005737">
    <property type="term" value="C:cytoplasm"/>
    <property type="evidence" value="ECO:0007669"/>
    <property type="project" value="TreeGrafter"/>
</dbReference>
<sequence>MNKTKPSPQKKWIWIAHPTKTFTTAYIISEDTTTLTVETQENKILTINKELTYKMNPPKFDNIDDLASLSYLNEPSVLHNLATRYYNDIIYTYSGLFLVAINPYKKLKIYSSDTIREYHINKPQDLPPHIYATASQALRNMLYNRENQSILITGESGAGKTENTKKVIQFLTTIAPVIEKGQSEGIEGVDLRDINNTRDTTRDTTIDNTINTIDTRDTRDNINYLQSSFQHTIEHQIFMAHPILESFGNAQTIKNNNSSRFGKFIKILFSNSTITGAYIEKYLLEKSRVTHQNPNERNYHIFYQLLCGADQSLKDKLLLEGDHTNYTYTRGISERDCSESKRDSRRDNSSSESKRDSRSSESKRDSRRDNSSNRRDNKRDNNTHNNTPHINNINDSNDFITLNKCFDVLKITEEERLNYFTVISAILHLGNIEVLQHNDQAYINNTETVEKVCNLLKIETKKFLSTLLHPISMAGTEKVINMRNKNQVINIIEALSRTLYERLFDTVIDRLNYTLNSKLDSNKFIGVLDIAGFEIFKNNSFEQLCINYTNEKLQQFFNHHMFVLEQELYKQENIKWDYIDFGLDLQPTIDVIDKSSPIGVMSYLDEECVIPKGSDKTFLEKVISGIKCSGGDSSSRGDRDSNYRGDRDSNYRGVNNLSDKQQGVNTSSKKQQGVNNQSNEQHPVNNNHIEQHPLNTIKHPFNQYGNIFGPLRLKNGFFIKHYAGKVEYLVDGWIEKNKDTYFDSLSTLLLTSTNLFIKDLFDCYISSTKKGFFRTVSQRHKEEIYSLMTQLTNTSPHFVRCILPNIYKKNYNFDLSVVLQQLRCNGVIEGIRISRLGYPGRMTFIEFKKRYSVLIRKRSKIVNMDRLEGNMDIEGDSNSRGIVEGDNNSTNKQQGDSDTSNKQQGVNNSTNKQQGVNTSTSKQHPLTTNTPHTLNHTNNLHPLTNTTTNNTTTNNTTNHLTLKDSVFLILSTLNIPTDSYRIGITKVFFKQGVLGDLEDIRDNIIISLSKEI</sequence>
<organism evidence="12 13">
    <name type="scientific">Hamiltosporidium magnivora</name>
    <dbReference type="NCBI Taxonomy" id="148818"/>
    <lineage>
        <taxon>Eukaryota</taxon>
        <taxon>Fungi</taxon>
        <taxon>Fungi incertae sedis</taxon>
        <taxon>Microsporidia</taxon>
        <taxon>Dubosqiidae</taxon>
        <taxon>Hamiltosporidium</taxon>
    </lineage>
</organism>
<protein>
    <submittedName>
        <fullName evidence="12">Heavy chain of myosin</fullName>
    </submittedName>
</protein>
<evidence type="ECO:0000256" key="6">
    <source>
        <dbReference type="ARBA" id="ARBA00023175"/>
    </source>
</evidence>
<dbReference type="Gene3D" id="1.20.120.720">
    <property type="entry name" value="Myosin VI head, motor domain, U50 subdomain"/>
    <property type="match status" value="1"/>
</dbReference>
<dbReference type="GO" id="GO:0016020">
    <property type="term" value="C:membrane"/>
    <property type="evidence" value="ECO:0007669"/>
    <property type="project" value="TreeGrafter"/>
</dbReference>
<feature type="compositionally biased region" description="Low complexity" evidence="9">
    <location>
        <begin position="924"/>
        <end position="955"/>
    </location>
</feature>
<feature type="region of interest" description="Disordered" evidence="9">
    <location>
        <begin position="333"/>
        <end position="393"/>
    </location>
</feature>
<evidence type="ECO:0000256" key="2">
    <source>
        <dbReference type="ARBA" id="ARBA00022741"/>
    </source>
</evidence>
<feature type="compositionally biased region" description="Polar residues" evidence="9">
    <location>
        <begin position="652"/>
        <end position="687"/>
    </location>
</feature>
<evidence type="ECO:0000256" key="5">
    <source>
        <dbReference type="ARBA" id="ARBA00023123"/>
    </source>
</evidence>
<dbReference type="Gene3D" id="1.20.58.530">
    <property type="match status" value="1"/>
</dbReference>
<dbReference type="GO" id="GO:0016459">
    <property type="term" value="C:myosin complex"/>
    <property type="evidence" value="ECO:0007669"/>
    <property type="project" value="UniProtKB-KW"/>
</dbReference>
<evidence type="ECO:0000259" key="10">
    <source>
        <dbReference type="PROSITE" id="PS51456"/>
    </source>
</evidence>
<evidence type="ECO:0000256" key="1">
    <source>
        <dbReference type="ARBA" id="ARBA00008314"/>
    </source>
</evidence>
<feature type="compositionally biased region" description="Low complexity" evidence="9">
    <location>
        <begin position="383"/>
        <end position="393"/>
    </location>
</feature>
<dbReference type="InterPro" id="IPR004009">
    <property type="entry name" value="SH3_Myosin"/>
</dbReference>
<evidence type="ECO:0000313" key="13">
    <source>
        <dbReference type="Proteomes" id="UP000293045"/>
    </source>
</evidence>
<dbReference type="PROSITE" id="PS51844">
    <property type="entry name" value="SH3_LIKE"/>
    <property type="match status" value="1"/>
</dbReference>
<evidence type="ECO:0000256" key="9">
    <source>
        <dbReference type="SAM" id="MobiDB-lite"/>
    </source>
</evidence>
<dbReference type="VEuPathDB" id="MicrosporidiaDB:CWI36_0437p0010"/>
<keyword evidence="3 8" id="KW-0067">ATP-binding</keyword>
<keyword evidence="5 8" id="KW-0518">Myosin</keyword>
<feature type="domain" description="Myosin N-terminal SH3-like" evidence="11">
    <location>
        <begin position="8"/>
        <end position="57"/>
    </location>
</feature>
<gene>
    <name evidence="12" type="ORF">CWI39_1396p0010</name>
</gene>
<dbReference type="PANTHER" id="PTHR13140:SF857">
    <property type="entry name" value="MYOSIN-11"/>
    <property type="match status" value="1"/>
</dbReference>
<feature type="domain" description="Myosin motor" evidence="10">
    <location>
        <begin position="61"/>
        <end position="1002"/>
    </location>
</feature>
<evidence type="ECO:0000313" key="12">
    <source>
        <dbReference type="EMBL" id="TBU01399.1"/>
    </source>
</evidence>